<dbReference type="InterPro" id="IPR015422">
    <property type="entry name" value="PyrdxlP-dep_Trfase_small"/>
</dbReference>
<reference evidence="12" key="1">
    <citation type="journal article" date="2019" name="Int. J. Syst. Evol. Microbiol.">
        <title>The Global Catalogue of Microorganisms (GCM) 10K type strain sequencing project: providing services to taxonomists for standard genome sequencing and annotation.</title>
        <authorList>
            <consortium name="The Broad Institute Genomics Platform"/>
            <consortium name="The Broad Institute Genome Sequencing Center for Infectious Disease"/>
            <person name="Wu L."/>
            <person name="Ma J."/>
        </authorList>
    </citation>
    <scope>NUCLEOTIDE SEQUENCE [LARGE SCALE GENOMIC DNA]</scope>
    <source>
        <strain evidence="12">JCM 18053</strain>
    </source>
</reference>
<dbReference type="InterPro" id="IPR004723">
    <property type="entry name" value="AONS_Archaea/Proteobacteria"/>
</dbReference>
<dbReference type="PROSITE" id="PS00599">
    <property type="entry name" value="AA_TRANSFER_CLASS_2"/>
    <property type="match status" value="1"/>
</dbReference>
<dbReference type="InterPro" id="IPR004839">
    <property type="entry name" value="Aminotransferase_I/II_large"/>
</dbReference>
<proteinExistence type="inferred from homology"/>
<dbReference type="InterPro" id="IPR015421">
    <property type="entry name" value="PyrdxlP-dep_Trfase_major"/>
</dbReference>
<evidence type="ECO:0000313" key="11">
    <source>
        <dbReference type="EMBL" id="GAA5136542.1"/>
    </source>
</evidence>
<keyword evidence="5 9" id="KW-0808">Transferase</keyword>
<name>A0ABP9P2N5_9BACT</name>
<dbReference type="Proteomes" id="UP001499852">
    <property type="component" value="Unassembled WGS sequence"/>
</dbReference>
<dbReference type="RefSeq" id="WP_345735437.1">
    <property type="nucleotide sequence ID" value="NZ_BAABIA010000002.1"/>
</dbReference>
<evidence type="ECO:0000256" key="8">
    <source>
        <dbReference type="ARBA" id="ARBA00047715"/>
    </source>
</evidence>
<keyword evidence="12" id="KW-1185">Reference proteome</keyword>
<dbReference type="PANTHER" id="PTHR13693:SF100">
    <property type="entry name" value="8-AMINO-7-OXONONANOATE SYNTHASE"/>
    <property type="match status" value="1"/>
</dbReference>
<evidence type="ECO:0000256" key="9">
    <source>
        <dbReference type="RuleBase" id="RU003693"/>
    </source>
</evidence>
<evidence type="ECO:0000313" key="12">
    <source>
        <dbReference type="Proteomes" id="UP001499852"/>
    </source>
</evidence>
<comment type="function">
    <text evidence="9">Catalyzes the decarboxylative condensation of pimeloyl-[acyl-carrier protein] and L-alanine to produce 8-amino-7-oxononanoate (AON), [acyl-carrier protein], and carbon dioxide.</text>
</comment>
<keyword evidence="7 9" id="KW-0663">Pyridoxal phosphate</keyword>
<evidence type="ECO:0000256" key="4">
    <source>
        <dbReference type="ARBA" id="ARBA00011738"/>
    </source>
</evidence>
<evidence type="ECO:0000256" key="1">
    <source>
        <dbReference type="ARBA" id="ARBA00001933"/>
    </source>
</evidence>
<comment type="pathway">
    <text evidence="2 9">Cofactor biosynthesis; biotin biosynthesis.</text>
</comment>
<dbReference type="EC" id="2.3.1.47" evidence="9"/>
<comment type="subunit">
    <text evidence="4 9">Homodimer.</text>
</comment>
<evidence type="ECO:0000256" key="3">
    <source>
        <dbReference type="ARBA" id="ARBA00010008"/>
    </source>
</evidence>
<comment type="catalytic activity">
    <reaction evidence="8 9">
        <text>6-carboxyhexanoyl-[ACP] + L-alanine + H(+) = (8S)-8-amino-7-oxononanoate + holo-[ACP] + CO2</text>
        <dbReference type="Rhea" id="RHEA:42288"/>
        <dbReference type="Rhea" id="RHEA-COMP:9685"/>
        <dbReference type="Rhea" id="RHEA-COMP:9955"/>
        <dbReference type="ChEBI" id="CHEBI:15378"/>
        <dbReference type="ChEBI" id="CHEBI:16526"/>
        <dbReference type="ChEBI" id="CHEBI:57972"/>
        <dbReference type="ChEBI" id="CHEBI:64479"/>
        <dbReference type="ChEBI" id="CHEBI:78846"/>
        <dbReference type="ChEBI" id="CHEBI:149468"/>
        <dbReference type="EC" id="2.3.1.47"/>
    </reaction>
</comment>
<dbReference type="NCBIfam" id="TIGR00858">
    <property type="entry name" value="bioF"/>
    <property type="match status" value="1"/>
</dbReference>
<evidence type="ECO:0000256" key="7">
    <source>
        <dbReference type="ARBA" id="ARBA00022898"/>
    </source>
</evidence>
<evidence type="ECO:0000256" key="2">
    <source>
        <dbReference type="ARBA" id="ARBA00004746"/>
    </source>
</evidence>
<dbReference type="EMBL" id="BAABIA010000002">
    <property type="protein sequence ID" value="GAA5136542.1"/>
    <property type="molecule type" value="Genomic_DNA"/>
</dbReference>
<gene>
    <name evidence="11" type="primary">bioF</name>
    <name evidence="11" type="ORF">GCM10023213_11750</name>
</gene>
<sequence length="380" mass="40468">MSWEIQPQLDQLRGEGLWRELRTMDSPQGPLLEHEGREFLNFSSNDYLGLATSAELKAALHEGVERYGAGSGASRLVCGSLRPHADLEAALADFKGAEAALTFSSGFAVPVGTLPALMSPGDTILMDKLSHACLVDAARLSGATLRIFPHNHLGKLERLLKTAQGRVLIITESIFSMDGDAAPLREIVELKDRYGAWLLVDEAHAVGALGPQGRGLAAALGLEGRIELQMGTLSKALGLSGGYLAASRQVIDLLINRARSFIYTTAALPAVAHAALRALELIRGAEGDRRRSLLHAHVEKVRSSLGLEHTSSSAILPLILGDETAAMAASATLRDAGLMVPAIRFPTVARGSARLRITLSAGHQPEQVARLIEQLKLLGS</sequence>
<keyword evidence="6" id="KW-0093">Biotin biosynthesis</keyword>
<dbReference type="InterPro" id="IPR015424">
    <property type="entry name" value="PyrdxlP-dep_Trfase"/>
</dbReference>
<feature type="domain" description="Aminotransferase class I/classII large" evidence="10">
    <location>
        <begin position="38"/>
        <end position="375"/>
    </location>
</feature>
<comment type="cofactor">
    <cofactor evidence="1 9">
        <name>pyridoxal 5'-phosphate</name>
        <dbReference type="ChEBI" id="CHEBI:597326"/>
    </cofactor>
</comment>
<dbReference type="InterPro" id="IPR001917">
    <property type="entry name" value="Aminotrans_II_pyridoxalP_BS"/>
</dbReference>
<protein>
    <recommendedName>
        <fullName evidence="9">8-amino-7-ketopelargonate synthase</fullName>
        <ecNumber evidence="9">2.3.1.47</ecNumber>
    </recommendedName>
</protein>
<dbReference type="SUPFAM" id="SSF53383">
    <property type="entry name" value="PLP-dependent transferases"/>
    <property type="match status" value="1"/>
</dbReference>
<dbReference type="InterPro" id="IPR050087">
    <property type="entry name" value="AON_synthase_class-II"/>
</dbReference>
<accession>A0ABP9P2N5</accession>
<comment type="similarity">
    <text evidence="3 9">Belongs to the class-II pyridoxal-phosphate-dependent aminotransferase family. BioF subfamily.</text>
</comment>
<dbReference type="CDD" id="cd06454">
    <property type="entry name" value="KBL_like"/>
    <property type="match status" value="1"/>
</dbReference>
<dbReference type="Gene3D" id="3.90.1150.10">
    <property type="entry name" value="Aspartate Aminotransferase, domain 1"/>
    <property type="match status" value="1"/>
</dbReference>
<evidence type="ECO:0000256" key="5">
    <source>
        <dbReference type="ARBA" id="ARBA00022679"/>
    </source>
</evidence>
<comment type="caution">
    <text evidence="11">The sequence shown here is derived from an EMBL/GenBank/DDBJ whole genome shotgun (WGS) entry which is preliminary data.</text>
</comment>
<evidence type="ECO:0000259" key="10">
    <source>
        <dbReference type="Pfam" id="PF00155"/>
    </source>
</evidence>
<dbReference type="PANTHER" id="PTHR13693">
    <property type="entry name" value="CLASS II AMINOTRANSFERASE/8-AMINO-7-OXONONANOATE SYNTHASE"/>
    <property type="match status" value="1"/>
</dbReference>
<evidence type="ECO:0000256" key="6">
    <source>
        <dbReference type="ARBA" id="ARBA00022756"/>
    </source>
</evidence>
<organism evidence="11 12">
    <name type="scientific">Prosthecobacter algae</name>
    <dbReference type="NCBI Taxonomy" id="1144682"/>
    <lineage>
        <taxon>Bacteria</taxon>
        <taxon>Pseudomonadati</taxon>
        <taxon>Verrucomicrobiota</taxon>
        <taxon>Verrucomicrobiia</taxon>
        <taxon>Verrucomicrobiales</taxon>
        <taxon>Verrucomicrobiaceae</taxon>
        <taxon>Prosthecobacter</taxon>
    </lineage>
</organism>
<dbReference type="Gene3D" id="3.40.640.10">
    <property type="entry name" value="Type I PLP-dependent aspartate aminotransferase-like (Major domain)"/>
    <property type="match status" value="1"/>
</dbReference>
<dbReference type="Pfam" id="PF00155">
    <property type="entry name" value="Aminotran_1_2"/>
    <property type="match status" value="1"/>
</dbReference>